<protein>
    <submittedName>
        <fullName evidence="1">Uncharacterized protein</fullName>
    </submittedName>
</protein>
<organism evidence="1 2">
    <name type="scientific">Haplochromis burtoni</name>
    <name type="common">Burton's mouthbrooder</name>
    <name type="synonym">Chromis burtoni</name>
    <dbReference type="NCBI Taxonomy" id="8153"/>
    <lineage>
        <taxon>Eukaryota</taxon>
        <taxon>Metazoa</taxon>
        <taxon>Chordata</taxon>
        <taxon>Craniata</taxon>
        <taxon>Vertebrata</taxon>
        <taxon>Euteleostomi</taxon>
        <taxon>Actinopterygii</taxon>
        <taxon>Neopterygii</taxon>
        <taxon>Teleostei</taxon>
        <taxon>Neoteleostei</taxon>
        <taxon>Acanthomorphata</taxon>
        <taxon>Ovalentaria</taxon>
        <taxon>Cichlomorphae</taxon>
        <taxon>Cichliformes</taxon>
        <taxon>Cichlidae</taxon>
        <taxon>African cichlids</taxon>
        <taxon>Pseudocrenilabrinae</taxon>
        <taxon>Haplochromini</taxon>
        <taxon>Haplochromis</taxon>
    </lineage>
</organism>
<dbReference type="Proteomes" id="UP000264840">
    <property type="component" value="Unplaced"/>
</dbReference>
<keyword evidence="2" id="KW-1185">Reference proteome</keyword>
<accession>A0A3Q2VA45</accession>
<evidence type="ECO:0000313" key="2">
    <source>
        <dbReference type="Proteomes" id="UP000264840"/>
    </source>
</evidence>
<evidence type="ECO:0000313" key="1">
    <source>
        <dbReference type="Ensembl" id="ENSHBUP00000008192.1"/>
    </source>
</evidence>
<dbReference type="AlphaFoldDB" id="A0A3Q2VA45"/>
<sequence length="72" mass="8040">DTVFKSIQHRELTSLGSREMNSSSASSFSGPVQMCITMNQHLFKTISTKTDQYNLHGDGIYCRGAFVLAMYT</sequence>
<proteinExistence type="predicted"/>
<reference evidence="1" key="2">
    <citation type="submission" date="2025-09" db="UniProtKB">
        <authorList>
            <consortium name="Ensembl"/>
        </authorList>
    </citation>
    <scope>IDENTIFICATION</scope>
</reference>
<dbReference type="Ensembl" id="ENSHBUT00000002361.1">
    <property type="protein sequence ID" value="ENSHBUP00000008192.1"/>
    <property type="gene ID" value="ENSHBUG00000009680.1"/>
</dbReference>
<name>A0A3Q2VA45_HAPBU</name>
<reference evidence="1" key="1">
    <citation type="submission" date="2025-08" db="UniProtKB">
        <authorList>
            <consortium name="Ensembl"/>
        </authorList>
    </citation>
    <scope>IDENTIFICATION</scope>
</reference>